<reference evidence="3 4" key="1">
    <citation type="submission" date="2020-04" db="EMBL/GenBank/DDBJ databases">
        <authorList>
            <person name="Pajer P."/>
            <person name="Broz P."/>
        </authorList>
    </citation>
    <scope>NUCLEOTIDE SEQUENCE [LARGE SCALE GENOMIC DNA]</scope>
    <source>
        <strain evidence="4">NRL-ATB46093</strain>
    </source>
</reference>
<evidence type="ECO:0000259" key="1">
    <source>
        <dbReference type="Pfam" id="PF14231"/>
    </source>
</evidence>
<accession>A0A7H8Q7K2</accession>
<name>A0A7H8Q7K2_9BACL</name>
<dbReference type="InterPro" id="IPR025951">
    <property type="entry name" value="GXWXG_dom"/>
</dbReference>
<feature type="domain" description="GXWXG" evidence="1">
    <location>
        <begin position="24"/>
        <end position="81"/>
    </location>
</feature>
<dbReference type="RefSeq" id="WP_176294126.1">
    <property type="nucleotide sequence ID" value="NZ_CP051177.1"/>
</dbReference>
<dbReference type="EMBL" id="CP051177">
    <property type="protein sequence ID" value="QKX49944.1"/>
    <property type="molecule type" value="Genomic_DNA"/>
</dbReference>
<dbReference type="AlphaFoldDB" id="A0A7H8Q7K2"/>
<reference evidence="4" key="2">
    <citation type="submission" date="2020-06" db="EMBL/GenBank/DDBJ databases">
        <title>Isolation of Planomicrobium glaciei.</title>
        <authorList>
            <person name="Malisova L."/>
            <person name="Safrankova R."/>
            <person name="Jakubu V."/>
            <person name="Spanelova P."/>
        </authorList>
    </citation>
    <scope>NUCLEOTIDE SEQUENCE [LARGE SCALE GENOMIC DNA]</scope>
    <source>
        <strain evidence="4">NRL-ATB46093</strain>
    </source>
</reference>
<keyword evidence="4" id="KW-1185">Reference proteome</keyword>
<proteinExistence type="predicted"/>
<protein>
    <submittedName>
        <fullName evidence="3">DUF4334 domain-containing protein</fullName>
    </submittedName>
</protein>
<feature type="domain" description="DUF4334" evidence="2">
    <location>
        <begin position="103"/>
        <end position="158"/>
    </location>
</feature>
<evidence type="ECO:0000259" key="2">
    <source>
        <dbReference type="Pfam" id="PF14232"/>
    </source>
</evidence>
<dbReference type="Pfam" id="PF14232">
    <property type="entry name" value="DUF4334"/>
    <property type="match status" value="1"/>
</dbReference>
<sequence>MDAAAEFWAARKQGETDVHTACRIFEKLEAVALEELLGTWEGHEFRTGHPLDGVLKKLNWYGKAFHDAENVDPLLFKGPNGNVFAVDPVPIMDMRKLVKAKGGKARMRRVEHRGKSSAAMVYDHLPIIDHFRKVDQKVLLGMMDHKGDKEPYFFILEKVETVPEA</sequence>
<evidence type="ECO:0000313" key="3">
    <source>
        <dbReference type="EMBL" id="QKX49944.1"/>
    </source>
</evidence>
<dbReference type="Gene3D" id="2.40.128.580">
    <property type="entry name" value="GXWXG domain"/>
    <property type="match status" value="1"/>
</dbReference>
<evidence type="ECO:0000313" key="4">
    <source>
        <dbReference type="Proteomes" id="UP000509222"/>
    </source>
</evidence>
<dbReference type="Proteomes" id="UP000509222">
    <property type="component" value="Chromosome"/>
</dbReference>
<gene>
    <name evidence="3" type="ORF">HF394_04685</name>
</gene>
<dbReference type="Pfam" id="PF14231">
    <property type="entry name" value="GXWXG"/>
    <property type="match status" value="1"/>
</dbReference>
<organism evidence="3 4">
    <name type="scientific">Planococcus glaciei</name>
    <dbReference type="NCBI Taxonomy" id="459472"/>
    <lineage>
        <taxon>Bacteria</taxon>
        <taxon>Bacillati</taxon>
        <taxon>Bacillota</taxon>
        <taxon>Bacilli</taxon>
        <taxon>Bacillales</taxon>
        <taxon>Caryophanaceae</taxon>
        <taxon>Planococcus</taxon>
    </lineage>
</organism>
<dbReference type="InterPro" id="IPR025568">
    <property type="entry name" value="DUF4334"/>
</dbReference>